<sequence length="170" mass="17724">MLKVVVAGPFGSGKTTFVSTASGGLALGSEHTVSDATRALKESTTTAMDHGAAEIDGTRFSLFGTPGQERFSFMWPVLAQGMHGYVLVLDASRLQARAQLRGIVRAFASFAPGVPFVLAANRWDCEELPAAELAAFVGVPADTVVACDPRDPADCRAVLGSIAVRAGVRS</sequence>
<keyword evidence="3" id="KW-0378">Hydrolase</keyword>
<dbReference type="GO" id="GO:0016787">
    <property type="term" value="F:hydrolase activity"/>
    <property type="evidence" value="ECO:0007669"/>
    <property type="project" value="UniProtKB-KW"/>
</dbReference>
<dbReference type="AlphaFoldDB" id="A0AB35MFH8"/>
<evidence type="ECO:0000256" key="3">
    <source>
        <dbReference type="ARBA" id="ARBA00022801"/>
    </source>
</evidence>
<protein>
    <submittedName>
        <fullName evidence="5">ATP/GTP-binding protein</fullName>
    </submittedName>
</protein>
<dbReference type="InterPro" id="IPR004130">
    <property type="entry name" value="Gpn"/>
</dbReference>
<dbReference type="EMBL" id="JAUHQB010000001">
    <property type="protein sequence ID" value="MDN4482509.1"/>
    <property type="molecule type" value="Genomic_DNA"/>
</dbReference>
<dbReference type="Gene3D" id="3.40.50.300">
    <property type="entry name" value="P-loop containing nucleotide triphosphate hydrolases"/>
    <property type="match status" value="1"/>
</dbReference>
<comment type="similarity">
    <text evidence="1">Belongs to the GPN-loop GTPase family.</text>
</comment>
<evidence type="ECO:0000313" key="6">
    <source>
        <dbReference type="Proteomes" id="UP001172756"/>
    </source>
</evidence>
<comment type="caution">
    <text evidence="5">The sequence shown here is derived from an EMBL/GenBank/DDBJ whole genome shotgun (WGS) entry which is preliminary data.</text>
</comment>
<keyword evidence="2" id="KW-0547">Nucleotide-binding</keyword>
<proteinExistence type="inferred from homology"/>
<dbReference type="PANTHER" id="PTHR42708">
    <property type="entry name" value="ATP/GTP-BINDING PROTEIN-RELATED"/>
    <property type="match status" value="1"/>
</dbReference>
<dbReference type="PANTHER" id="PTHR42708:SF1">
    <property type="entry name" value="GLIDING MOTILITY PROTEIN MGLA"/>
    <property type="match status" value="1"/>
</dbReference>
<dbReference type="Proteomes" id="UP001172756">
    <property type="component" value="Unassembled WGS sequence"/>
</dbReference>
<dbReference type="InterPro" id="IPR027417">
    <property type="entry name" value="P-loop_NTPase"/>
</dbReference>
<evidence type="ECO:0000256" key="1">
    <source>
        <dbReference type="ARBA" id="ARBA00005290"/>
    </source>
</evidence>
<dbReference type="RefSeq" id="WP_301159616.1">
    <property type="nucleotide sequence ID" value="NZ_JAUHQB010000001.1"/>
</dbReference>
<gene>
    <name evidence="5" type="ORF">QQ002_03020</name>
</gene>
<evidence type="ECO:0000256" key="2">
    <source>
        <dbReference type="ARBA" id="ARBA00022741"/>
    </source>
</evidence>
<dbReference type="CDD" id="cd00882">
    <property type="entry name" value="Ras_like_GTPase"/>
    <property type="match status" value="1"/>
</dbReference>
<evidence type="ECO:0000313" key="5">
    <source>
        <dbReference type="EMBL" id="MDN4482509.1"/>
    </source>
</evidence>
<dbReference type="InterPro" id="IPR052705">
    <property type="entry name" value="Gliding_Motility_GTPase"/>
</dbReference>
<accession>A0AB35MFH8</accession>
<evidence type="ECO:0000256" key="4">
    <source>
        <dbReference type="ARBA" id="ARBA00023134"/>
    </source>
</evidence>
<keyword evidence="4" id="KW-0342">GTP-binding</keyword>
<dbReference type="SUPFAM" id="SSF52540">
    <property type="entry name" value="P-loop containing nucleoside triphosphate hydrolases"/>
    <property type="match status" value="1"/>
</dbReference>
<reference evidence="5 6" key="1">
    <citation type="submission" date="2023-06" db="EMBL/GenBank/DDBJ databases">
        <title>SYSU T0a273.</title>
        <authorList>
            <person name="Gao L."/>
            <person name="Fang B.-Z."/>
            <person name="Li W.-J."/>
        </authorList>
    </citation>
    <scope>NUCLEOTIDE SEQUENCE [LARGE SCALE GENOMIC DNA]</scope>
    <source>
        <strain evidence="5 6">SYSU T0a273</strain>
    </source>
</reference>
<organism evidence="5 6">
    <name type="scientific">Demequina lignilytica</name>
    <dbReference type="NCBI Taxonomy" id="3051663"/>
    <lineage>
        <taxon>Bacteria</taxon>
        <taxon>Bacillati</taxon>
        <taxon>Actinomycetota</taxon>
        <taxon>Actinomycetes</taxon>
        <taxon>Micrococcales</taxon>
        <taxon>Demequinaceae</taxon>
        <taxon>Demequina</taxon>
    </lineage>
</organism>
<name>A0AB35MFH8_9MICO</name>
<dbReference type="Pfam" id="PF03029">
    <property type="entry name" value="ATP_bind_1"/>
    <property type="match status" value="1"/>
</dbReference>
<dbReference type="GO" id="GO:0005525">
    <property type="term" value="F:GTP binding"/>
    <property type="evidence" value="ECO:0007669"/>
    <property type="project" value="UniProtKB-KW"/>
</dbReference>